<keyword evidence="1" id="KW-0472">Membrane</keyword>
<dbReference type="Proteomes" id="UP000055611">
    <property type="component" value="Chromosome"/>
</dbReference>
<sequence>METTYTAVAVSKWMEPGKLMVSCGHSNQLFISVIPGHIIFSGILFQVSGEVLVIRPMGPSVPVDRHFEIPEFARSDLDVGEPVFFMREQVLRWKVGIKLSMDTAQHFRRADIHARIQPYFFHKRLFCDNVRPAKLLGVPAIVIVAVMVVQGLLNVRDKGSMPFDEVAVKGVDEAQLIPEGLGRFKRYAAFQACRGCQDFLGEVLERAKLFALRHDWLQNSLLLAGSLAGCDCNLVI</sequence>
<organism evidence="2 3">
    <name type="scientific">Pseudodesulfovibrio indicus</name>
    <dbReference type="NCBI Taxonomy" id="1716143"/>
    <lineage>
        <taxon>Bacteria</taxon>
        <taxon>Pseudomonadati</taxon>
        <taxon>Thermodesulfobacteriota</taxon>
        <taxon>Desulfovibrionia</taxon>
        <taxon>Desulfovibrionales</taxon>
        <taxon>Desulfovibrionaceae</taxon>
    </lineage>
</organism>
<dbReference type="EMBL" id="CP014206">
    <property type="protein sequence ID" value="AMK12852.1"/>
    <property type="molecule type" value="Genomic_DNA"/>
</dbReference>
<feature type="transmembrane region" description="Helical" evidence="1">
    <location>
        <begin position="133"/>
        <end position="153"/>
    </location>
</feature>
<gene>
    <name evidence="2" type="ORF">AWY79_17970</name>
</gene>
<keyword evidence="1" id="KW-0812">Transmembrane</keyword>
<reference evidence="2 3" key="1">
    <citation type="journal article" date="2016" name="Front. Microbiol.">
        <title>Genome Sequence of the Piezophilic, Mesophilic Sulfate-Reducing Bacterium Desulfovibrio indicus J2T.</title>
        <authorList>
            <person name="Cao J."/>
            <person name="Maignien L."/>
            <person name="Shao Z."/>
            <person name="Alain K."/>
            <person name="Jebbar M."/>
        </authorList>
    </citation>
    <scope>NUCLEOTIDE SEQUENCE [LARGE SCALE GENOMIC DNA]</scope>
    <source>
        <strain evidence="2 3">J2</strain>
    </source>
</reference>
<evidence type="ECO:0000256" key="1">
    <source>
        <dbReference type="SAM" id="Phobius"/>
    </source>
</evidence>
<protein>
    <submittedName>
        <fullName evidence="2">Uncharacterized protein</fullName>
    </submittedName>
</protein>
<evidence type="ECO:0000313" key="2">
    <source>
        <dbReference type="EMBL" id="AMK12852.1"/>
    </source>
</evidence>
<keyword evidence="3" id="KW-1185">Reference proteome</keyword>
<accession>A0ABN4M3E2</accession>
<proteinExistence type="predicted"/>
<keyword evidence="1" id="KW-1133">Transmembrane helix</keyword>
<name>A0ABN4M3E2_9BACT</name>
<evidence type="ECO:0000313" key="3">
    <source>
        <dbReference type="Proteomes" id="UP000055611"/>
    </source>
</evidence>